<protein>
    <submittedName>
        <fullName evidence="2">SMAD/FHA domain</fullName>
    </submittedName>
</protein>
<dbReference type="CDD" id="cd00060">
    <property type="entry name" value="FHA"/>
    <property type="match status" value="1"/>
</dbReference>
<proteinExistence type="predicted"/>
<dbReference type="Gene3D" id="2.60.200.20">
    <property type="match status" value="1"/>
</dbReference>
<dbReference type="InParanoid" id="A0A0V0QIS4"/>
<organism evidence="2 3">
    <name type="scientific">Pseudocohnilembus persalinus</name>
    <name type="common">Ciliate</name>
    <dbReference type="NCBI Taxonomy" id="266149"/>
    <lineage>
        <taxon>Eukaryota</taxon>
        <taxon>Sar</taxon>
        <taxon>Alveolata</taxon>
        <taxon>Ciliophora</taxon>
        <taxon>Intramacronucleata</taxon>
        <taxon>Oligohymenophorea</taxon>
        <taxon>Scuticociliatia</taxon>
        <taxon>Philasterida</taxon>
        <taxon>Pseudocohnilembidae</taxon>
        <taxon>Pseudocohnilembus</taxon>
    </lineage>
</organism>
<evidence type="ECO:0000259" key="1">
    <source>
        <dbReference type="PROSITE" id="PS50006"/>
    </source>
</evidence>
<dbReference type="InterPro" id="IPR000253">
    <property type="entry name" value="FHA_dom"/>
</dbReference>
<reference evidence="2 3" key="1">
    <citation type="journal article" date="2015" name="Sci. Rep.">
        <title>Genome of the facultative scuticociliatosis pathogen Pseudocohnilembus persalinus provides insight into its virulence through horizontal gene transfer.</title>
        <authorList>
            <person name="Xiong J."/>
            <person name="Wang G."/>
            <person name="Cheng J."/>
            <person name="Tian M."/>
            <person name="Pan X."/>
            <person name="Warren A."/>
            <person name="Jiang C."/>
            <person name="Yuan D."/>
            <person name="Miao W."/>
        </authorList>
    </citation>
    <scope>NUCLEOTIDE SEQUENCE [LARGE SCALE GENOMIC DNA]</scope>
    <source>
        <strain evidence="2">36N120E</strain>
    </source>
</reference>
<dbReference type="OrthoDB" id="310858at2759"/>
<keyword evidence="3" id="KW-1185">Reference proteome</keyword>
<dbReference type="Pfam" id="PF00498">
    <property type="entry name" value="FHA"/>
    <property type="match status" value="1"/>
</dbReference>
<comment type="caution">
    <text evidence="2">The sequence shown here is derived from an EMBL/GenBank/DDBJ whole genome shotgun (WGS) entry which is preliminary data.</text>
</comment>
<accession>A0A0V0QIS4</accession>
<gene>
    <name evidence="2" type="ORF">PPERSA_07699</name>
</gene>
<dbReference type="EMBL" id="LDAU01000159">
    <property type="protein sequence ID" value="KRX02054.1"/>
    <property type="molecule type" value="Genomic_DNA"/>
</dbReference>
<dbReference type="AlphaFoldDB" id="A0A0V0QIS4"/>
<dbReference type="InterPro" id="IPR008984">
    <property type="entry name" value="SMAD_FHA_dom_sf"/>
</dbReference>
<evidence type="ECO:0000313" key="2">
    <source>
        <dbReference type="EMBL" id="KRX02054.1"/>
    </source>
</evidence>
<dbReference type="PROSITE" id="PS50006">
    <property type="entry name" value="FHA_DOMAIN"/>
    <property type="match status" value="1"/>
</dbReference>
<dbReference type="SUPFAM" id="SSF49879">
    <property type="entry name" value="SMAD/FHA domain"/>
    <property type="match status" value="1"/>
</dbReference>
<dbReference type="Proteomes" id="UP000054937">
    <property type="component" value="Unassembled WGS sequence"/>
</dbReference>
<sequence length="353" mass="41241">MGQAFGCGASEAQLNSNLQVVRDDMYKQQERKDQKYNFLQGNTINNINNIQDQPRENIQNQTQFSPQNFQQQMGQSYQQSQNINQSLFNSQVNGDCIYYNNNLNNNNYNNSNNNFNSNNMNQYQQFQQPQQLFNNQNDLQRSQNLNQYEKRKQYLASIVNQAATLTLRVISSASLQKGQMININAQGLQESDRMDKDGNVYFGTVKYEQYQNENGILIDSDKIQNDFILPCVDEETNQKHIGRHFQIYFDEFTHMYNIQDFGLGLGVFLKLVQPILLKQLKIGRSSKNDIFFEEDVLLSKIHCYIQFDFSNYQWYLLDNKSTNGTWIYLQDPLVIESGMIFKCNQTIFQAIVS</sequence>
<name>A0A0V0QIS4_PSEPJ</name>
<feature type="domain" description="FHA" evidence="1">
    <location>
        <begin position="280"/>
        <end position="327"/>
    </location>
</feature>
<evidence type="ECO:0000313" key="3">
    <source>
        <dbReference type="Proteomes" id="UP000054937"/>
    </source>
</evidence>
<dbReference type="OMA" id="QMININA"/>